<proteinExistence type="predicted"/>
<reference evidence="4" key="1">
    <citation type="submission" date="2017-04" db="EMBL/GenBank/DDBJ databases">
        <authorList>
            <person name="Abreu V.A."/>
            <person name="Popin R.V."/>
            <person name="Rigonato J."/>
            <person name="Andreote A.P."/>
            <person name="Schaker P.C."/>
            <person name="Hoff-Risseti C."/>
            <person name="Alvarenga D.O."/>
            <person name="Varani A.M."/>
            <person name="Fiore M.F."/>
        </authorList>
    </citation>
    <scope>NUCLEOTIDE SEQUENCE [LARGE SCALE GENOMIC DNA]</scope>
    <source>
        <strain evidence="4">CENA303</strain>
    </source>
</reference>
<dbReference type="Pfam" id="PF00931">
    <property type="entry name" value="NB-ARC"/>
    <property type="match status" value="1"/>
</dbReference>
<dbReference type="InterPro" id="IPR058651">
    <property type="entry name" value="HTH_VMAP-M9"/>
</dbReference>
<gene>
    <name evidence="3" type="ORF">B7O87_07015</name>
</gene>
<accession>A0A1X4G7W9</accession>
<sequence length="471" mass="54126">MLSIEEIIEIADTQVFEHQGQHLNDLQRVILEGTLNGKSHLDIAQEQNLTEEYIKDSANKLWHYLTQSIGEKFNKFNIRTNLGRYTFSSTNILTINSGNVFQKSMGDGFSSTNILTINSGRVFQESLPSKKTDQIEDKKDSVIPRQDLTEAPEIEDFYGREEELSLLQTKILEQKCSLIVLLGIRGIGKTALALELMNKIKENFDWLIYKSLYSQPILTELITEIIGFNDDITENNSTYELSDLKKSLAQERYLIILDDINCVFKNQQLSGQYQQEYEPYSNLFKLLFSVKNQSCVILISSEKIPELSVLTNNNYQNVFPWELSGLGTDAVNLLKKYQLKYPQTYQTLIDIYEGNPRYLQIIGHLIQDLFAGDINKFLQLQQPSIDIDLMAFLRQTLDGLSLLETEILKFIASQSGSIPLTDIENHYYFHQDVVNSIQSLKRRYLLSTQLVNEQVILEISPVIKKFLSPEN</sequence>
<organism evidence="3 4">
    <name type="scientific">Cylindrospermopsis raciborskii CENA303</name>
    <dbReference type="NCBI Taxonomy" id="1170769"/>
    <lineage>
        <taxon>Bacteria</taxon>
        <taxon>Bacillati</taxon>
        <taxon>Cyanobacteriota</taxon>
        <taxon>Cyanophyceae</taxon>
        <taxon>Nostocales</taxon>
        <taxon>Aphanizomenonaceae</taxon>
        <taxon>Cylindrospermopsis</taxon>
    </lineage>
</organism>
<name>A0A1X4G7W9_9CYAN</name>
<evidence type="ECO:0000313" key="3">
    <source>
        <dbReference type="EMBL" id="OSO92003.1"/>
    </source>
</evidence>
<dbReference type="Pfam" id="PF26355">
    <property type="entry name" value="HTH_VMAP-M9"/>
    <property type="match status" value="1"/>
</dbReference>
<dbReference type="SUPFAM" id="SSF52540">
    <property type="entry name" value="P-loop containing nucleoside triphosphate hydrolases"/>
    <property type="match status" value="1"/>
</dbReference>
<dbReference type="EMBL" id="NBYN01000039">
    <property type="protein sequence ID" value="OSO92003.1"/>
    <property type="molecule type" value="Genomic_DNA"/>
</dbReference>
<dbReference type="InterPro" id="IPR027417">
    <property type="entry name" value="P-loop_NTPase"/>
</dbReference>
<dbReference type="InterPro" id="IPR002182">
    <property type="entry name" value="NB-ARC"/>
</dbReference>
<dbReference type="Proteomes" id="UP000192997">
    <property type="component" value="Unassembled WGS sequence"/>
</dbReference>
<feature type="domain" description="vWA-MoxR associated protein N-terminal HTH" evidence="2">
    <location>
        <begin position="3"/>
        <end position="84"/>
    </location>
</feature>
<dbReference type="PRINTS" id="PR00364">
    <property type="entry name" value="DISEASERSIST"/>
</dbReference>
<protein>
    <submittedName>
        <fullName evidence="3">Uncharacterized protein</fullName>
    </submittedName>
</protein>
<evidence type="ECO:0000313" key="4">
    <source>
        <dbReference type="Proteomes" id="UP000192997"/>
    </source>
</evidence>
<dbReference type="Gene3D" id="3.40.50.300">
    <property type="entry name" value="P-loop containing nucleotide triphosphate hydrolases"/>
    <property type="match status" value="1"/>
</dbReference>
<dbReference type="AlphaFoldDB" id="A0A1X4G7W9"/>
<evidence type="ECO:0000259" key="1">
    <source>
        <dbReference type="Pfam" id="PF00931"/>
    </source>
</evidence>
<dbReference type="RefSeq" id="WP_085727821.1">
    <property type="nucleotide sequence ID" value="NZ_NBYN01000039.1"/>
</dbReference>
<feature type="domain" description="NB-ARC" evidence="1">
    <location>
        <begin position="163"/>
        <end position="260"/>
    </location>
</feature>
<comment type="caution">
    <text evidence="3">The sequence shown here is derived from an EMBL/GenBank/DDBJ whole genome shotgun (WGS) entry which is preliminary data.</text>
</comment>
<dbReference type="GO" id="GO:0043531">
    <property type="term" value="F:ADP binding"/>
    <property type="evidence" value="ECO:0007669"/>
    <property type="project" value="InterPro"/>
</dbReference>
<evidence type="ECO:0000259" key="2">
    <source>
        <dbReference type="Pfam" id="PF26355"/>
    </source>
</evidence>